<gene>
    <name evidence="1" type="ORF">FKG94_03325</name>
</gene>
<dbReference type="EMBL" id="VHSG01000004">
    <property type="protein sequence ID" value="TQV85233.1"/>
    <property type="molecule type" value="Genomic_DNA"/>
</dbReference>
<name>A0A545U758_9GAMM</name>
<evidence type="ECO:0000313" key="2">
    <source>
        <dbReference type="Proteomes" id="UP000319732"/>
    </source>
</evidence>
<dbReference type="Gene3D" id="1.25.40.10">
    <property type="entry name" value="Tetratricopeptide repeat domain"/>
    <property type="match status" value="1"/>
</dbReference>
<organism evidence="1 2">
    <name type="scientific">Exilibacterium tricleocarpae</name>
    <dbReference type="NCBI Taxonomy" id="2591008"/>
    <lineage>
        <taxon>Bacteria</taxon>
        <taxon>Pseudomonadati</taxon>
        <taxon>Pseudomonadota</taxon>
        <taxon>Gammaproteobacteria</taxon>
        <taxon>Cellvibrionales</taxon>
        <taxon>Cellvibrionaceae</taxon>
        <taxon>Exilibacterium</taxon>
    </lineage>
</organism>
<proteinExistence type="predicted"/>
<comment type="caution">
    <text evidence="1">The sequence shown here is derived from an EMBL/GenBank/DDBJ whole genome shotgun (WGS) entry which is preliminary data.</text>
</comment>
<dbReference type="Proteomes" id="UP000319732">
    <property type="component" value="Unassembled WGS sequence"/>
</dbReference>
<dbReference type="AlphaFoldDB" id="A0A545U758"/>
<reference evidence="1 2" key="1">
    <citation type="submission" date="2019-06" db="EMBL/GenBank/DDBJ databases">
        <title>Whole genome sequence for Cellvibrionaceae sp. R142.</title>
        <authorList>
            <person name="Wang G."/>
        </authorList>
    </citation>
    <scope>NUCLEOTIDE SEQUENCE [LARGE SCALE GENOMIC DNA]</scope>
    <source>
        <strain evidence="1 2">R142</strain>
    </source>
</reference>
<dbReference type="OrthoDB" id="6365056at2"/>
<evidence type="ECO:0000313" key="1">
    <source>
        <dbReference type="EMBL" id="TQV85233.1"/>
    </source>
</evidence>
<dbReference type="RefSeq" id="WP_142902781.1">
    <property type="nucleotide sequence ID" value="NZ_ML660088.1"/>
</dbReference>
<keyword evidence="2" id="KW-1185">Reference proteome</keyword>
<sequence length="165" mass="18273">MSFLCTRHRQNVTAAPAKAYPTWRRLMGDGAKAHKSGDYRQAHDCFGSASEIASLILDKRPLDHKQLHPMDMWVRATHNLSATLNAAGEHAAAENLLRQLHRDLLSLCQLSNKQRHMRVAALACLDIALFSLTSQLGKSGKIGDIYDLISESERVGDATASQLFH</sequence>
<protein>
    <submittedName>
        <fullName evidence="1">Uncharacterized protein</fullName>
    </submittedName>
</protein>
<dbReference type="InterPro" id="IPR011990">
    <property type="entry name" value="TPR-like_helical_dom_sf"/>
</dbReference>
<accession>A0A545U758</accession>